<dbReference type="PANTHER" id="PTHR42852:SF6">
    <property type="entry name" value="THIOL:DISULFIDE INTERCHANGE PROTEIN DSBE"/>
    <property type="match status" value="1"/>
</dbReference>
<dbReference type="PROSITE" id="PS51352">
    <property type="entry name" value="THIOREDOXIN_2"/>
    <property type="match status" value="1"/>
</dbReference>
<proteinExistence type="predicted"/>
<evidence type="ECO:0000256" key="4">
    <source>
        <dbReference type="ARBA" id="ARBA00023157"/>
    </source>
</evidence>
<dbReference type="Proteomes" id="UP000238164">
    <property type="component" value="Chromosome 1"/>
</dbReference>
<dbReference type="Gene3D" id="3.40.30.10">
    <property type="entry name" value="Glutaredoxin"/>
    <property type="match status" value="1"/>
</dbReference>
<dbReference type="Pfam" id="PF08534">
    <property type="entry name" value="Redoxin"/>
    <property type="match status" value="1"/>
</dbReference>
<dbReference type="PROSITE" id="PS51257">
    <property type="entry name" value="PROKAR_LIPOPROTEIN"/>
    <property type="match status" value="1"/>
</dbReference>
<dbReference type="InterPro" id="IPR036249">
    <property type="entry name" value="Thioredoxin-like_sf"/>
</dbReference>
<dbReference type="InterPro" id="IPR013766">
    <property type="entry name" value="Thioredoxin_domain"/>
</dbReference>
<evidence type="ECO:0000256" key="2">
    <source>
        <dbReference type="ARBA" id="ARBA00022748"/>
    </source>
</evidence>
<dbReference type="EMBL" id="LT985188">
    <property type="protein sequence ID" value="SPD88714.1"/>
    <property type="molecule type" value="Genomic_DNA"/>
</dbReference>
<dbReference type="AlphaFoldDB" id="A0A2N9JL01"/>
<dbReference type="CDD" id="cd02966">
    <property type="entry name" value="TlpA_like_family"/>
    <property type="match status" value="1"/>
</dbReference>
<evidence type="ECO:0000256" key="3">
    <source>
        <dbReference type="ARBA" id="ARBA00022968"/>
    </source>
</evidence>
<protein>
    <submittedName>
        <fullName evidence="8">Thioredoxin</fullName>
    </submittedName>
</protein>
<evidence type="ECO:0000256" key="5">
    <source>
        <dbReference type="ARBA" id="ARBA00023284"/>
    </source>
</evidence>
<name>A0A2N9JL01_9ACTN</name>
<dbReference type="InterPro" id="IPR013740">
    <property type="entry name" value="Redoxin"/>
</dbReference>
<keyword evidence="9" id="KW-1185">Reference proteome</keyword>
<feature type="domain" description="Thioredoxin" evidence="7">
    <location>
        <begin position="41"/>
        <end position="183"/>
    </location>
</feature>
<dbReference type="GO" id="GO:0030313">
    <property type="term" value="C:cell envelope"/>
    <property type="evidence" value="ECO:0007669"/>
    <property type="project" value="UniProtKB-SubCell"/>
</dbReference>
<dbReference type="KEGG" id="mgg:MPLG2_3684"/>
<evidence type="ECO:0000313" key="9">
    <source>
        <dbReference type="Proteomes" id="UP000238164"/>
    </source>
</evidence>
<organism evidence="8 9">
    <name type="scientific">Micropruina glycogenica</name>
    <dbReference type="NCBI Taxonomy" id="75385"/>
    <lineage>
        <taxon>Bacteria</taxon>
        <taxon>Bacillati</taxon>
        <taxon>Actinomycetota</taxon>
        <taxon>Actinomycetes</taxon>
        <taxon>Propionibacteriales</taxon>
        <taxon>Nocardioidaceae</taxon>
        <taxon>Micropruina</taxon>
    </lineage>
</organism>
<reference evidence="8 9" key="1">
    <citation type="submission" date="2018-02" db="EMBL/GenBank/DDBJ databases">
        <authorList>
            <person name="Cohen D.B."/>
            <person name="Kent A.D."/>
        </authorList>
    </citation>
    <scope>NUCLEOTIDE SEQUENCE [LARGE SCALE GENOMIC DNA]</scope>
    <source>
        <strain evidence="8">1</strain>
    </source>
</reference>
<evidence type="ECO:0000259" key="7">
    <source>
        <dbReference type="PROSITE" id="PS51352"/>
    </source>
</evidence>
<evidence type="ECO:0000256" key="6">
    <source>
        <dbReference type="SAM" id="SignalP"/>
    </source>
</evidence>
<evidence type="ECO:0000256" key="1">
    <source>
        <dbReference type="ARBA" id="ARBA00004196"/>
    </source>
</evidence>
<feature type="signal peptide" evidence="6">
    <location>
        <begin position="1"/>
        <end position="25"/>
    </location>
</feature>
<gene>
    <name evidence="8" type="ORF">MPLG2_3684</name>
</gene>
<evidence type="ECO:0000313" key="8">
    <source>
        <dbReference type="EMBL" id="SPD88714.1"/>
    </source>
</evidence>
<feature type="chain" id="PRO_5039385641" evidence="6">
    <location>
        <begin position="26"/>
        <end position="185"/>
    </location>
</feature>
<dbReference type="InterPro" id="IPR050553">
    <property type="entry name" value="Thioredoxin_ResA/DsbE_sf"/>
</dbReference>
<keyword evidence="3" id="KW-0812">Transmembrane</keyword>
<accession>A0A2N9JL01</accession>
<keyword evidence="6" id="KW-0732">Signal</keyword>
<dbReference type="SUPFAM" id="SSF52833">
    <property type="entry name" value="Thioredoxin-like"/>
    <property type="match status" value="1"/>
</dbReference>
<dbReference type="GO" id="GO:0017004">
    <property type="term" value="P:cytochrome complex assembly"/>
    <property type="evidence" value="ECO:0007669"/>
    <property type="project" value="UniProtKB-KW"/>
</dbReference>
<keyword evidence="2" id="KW-0201">Cytochrome c-type biogenesis</keyword>
<sequence>MTRTIVALAAALTLLLGGCTGSTSSEGGYISGDGSITRVAPDQRREAPVIDGTLLDGKPWSSTSVQGKVIVYNVWGSWCPPCQHEAPALVRAANRTTDTALFVGLNTRDAGKAQAEAFVRNYAVPYPNLFDPDGRLLLRFGNQLSPNSIPSTVVVDTQGRIAARVLGEATEALLVALIEEVAAGN</sequence>
<dbReference type="GO" id="GO:0016491">
    <property type="term" value="F:oxidoreductase activity"/>
    <property type="evidence" value="ECO:0007669"/>
    <property type="project" value="InterPro"/>
</dbReference>
<keyword evidence="4" id="KW-1015">Disulfide bond</keyword>
<comment type="subcellular location">
    <subcellularLocation>
        <location evidence="1">Cell envelope</location>
    </subcellularLocation>
</comment>
<dbReference type="RefSeq" id="WP_231935707.1">
    <property type="nucleotide sequence ID" value="NZ_BAAAGO010000038.1"/>
</dbReference>
<dbReference type="PANTHER" id="PTHR42852">
    <property type="entry name" value="THIOL:DISULFIDE INTERCHANGE PROTEIN DSBE"/>
    <property type="match status" value="1"/>
</dbReference>
<keyword evidence="5" id="KW-0676">Redox-active center</keyword>
<keyword evidence="3" id="KW-0735">Signal-anchor</keyword>